<feature type="compositionally biased region" description="Polar residues" evidence="1">
    <location>
        <begin position="40"/>
        <end position="52"/>
    </location>
</feature>
<sequence>MVMDRQLEAASEDGDRHGVLLSMAAARWLGLRLTRKHQSTIKSSSPATTNKAATVRGNNQQQNGSGGVAWLESTADSDSAILMRM</sequence>
<comment type="caution">
    <text evidence="2">The sequence shown here is derived from an EMBL/GenBank/DDBJ whole genome shotgun (WGS) entry which is preliminary data.</text>
</comment>
<dbReference type="EMBL" id="BMAC01000297">
    <property type="protein sequence ID" value="GFP92968.1"/>
    <property type="molecule type" value="Genomic_DNA"/>
</dbReference>
<proteinExistence type="predicted"/>
<evidence type="ECO:0000256" key="1">
    <source>
        <dbReference type="SAM" id="MobiDB-lite"/>
    </source>
</evidence>
<protein>
    <submittedName>
        <fullName evidence="2">Uncharacterized protein</fullName>
    </submittedName>
</protein>
<accession>A0A830C7H7</accession>
<name>A0A830C7H7_9LAMI</name>
<feature type="region of interest" description="Disordered" evidence="1">
    <location>
        <begin position="39"/>
        <end position="70"/>
    </location>
</feature>
<dbReference type="Proteomes" id="UP000653305">
    <property type="component" value="Unassembled WGS sequence"/>
</dbReference>
<evidence type="ECO:0000313" key="3">
    <source>
        <dbReference type="Proteomes" id="UP000653305"/>
    </source>
</evidence>
<keyword evidence="3" id="KW-1185">Reference proteome</keyword>
<evidence type="ECO:0000313" key="2">
    <source>
        <dbReference type="EMBL" id="GFP92968.1"/>
    </source>
</evidence>
<organism evidence="2 3">
    <name type="scientific">Phtheirospermum japonicum</name>
    <dbReference type="NCBI Taxonomy" id="374723"/>
    <lineage>
        <taxon>Eukaryota</taxon>
        <taxon>Viridiplantae</taxon>
        <taxon>Streptophyta</taxon>
        <taxon>Embryophyta</taxon>
        <taxon>Tracheophyta</taxon>
        <taxon>Spermatophyta</taxon>
        <taxon>Magnoliopsida</taxon>
        <taxon>eudicotyledons</taxon>
        <taxon>Gunneridae</taxon>
        <taxon>Pentapetalae</taxon>
        <taxon>asterids</taxon>
        <taxon>lamiids</taxon>
        <taxon>Lamiales</taxon>
        <taxon>Orobanchaceae</taxon>
        <taxon>Orobanchaceae incertae sedis</taxon>
        <taxon>Phtheirospermum</taxon>
    </lineage>
</organism>
<dbReference type="AlphaFoldDB" id="A0A830C7H7"/>
<gene>
    <name evidence="2" type="ORF">PHJA_001441100</name>
</gene>
<reference evidence="2" key="1">
    <citation type="submission" date="2020-07" db="EMBL/GenBank/DDBJ databases">
        <title>Ethylene signaling mediates host invasion by parasitic plants.</title>
        <authorList>
            <person name="Yoshida S."/>
        </authorList>
    </citation>
    <scope>NUCLEOTIDE SEQUENCE</scope>
    <source>
        <strain evidence="2">Okayama</strain>
    </source>
</reference>